<gene>
    <name evidence="6" type="ORF">COHA_007482</name>
</gene>
<accession>A0AAD5DMY3</accession>
<sequence>MGLCASSLGPVPDAASIYDLPALPDIDGKPVDFAQLKGKDFRLLLEAYASRGLVIIACPCNQFLNQEPGSPEAVKTFLRSRRFNGIIMGKANVNGRQSSPLIAYLKMASGDTSPLPWNYTKFLVGRDGRVYGRFLPRTRPAELEPSIRCLLAEGEEQTAAVPRSASGSTVRAPEHGGMVGVLVDGIGREVKEFLLHPKEDELLPSQRKAAAAAAAAPATGGSDQLSAEPAAAGAAAGPPIGASAATLAAAARPAQAAGQAAEQREHLPVLERVMREAPGEASKC</sequence>
<dbReference type="GO" id="GO:0006979">
    <property type="term" value="P:response to oxidative stress"/>
    <property type="evidence" value="ECO:0007669"/>
    <property type="project" value="InterPro"/>
</dbReference>
<evidence type="ECO:0000313" key="6">
    <source>
        <dbReference type="EMBL" id="KAI7838680.1"/>
    </source>
</evidence>
<dbReference type="PRINTS" id="PR01011">
    <property type="entry name" value="GLUTPROXDASE"/>
</dbReference>
<keyword evidence="3 4" id="KW-0560">Oxidoreductase</keyword>
<dbReference type="Pfam" id="PF00255">
    <property type="entry name" value="GSHPx"/>
    <property type="match status" value="1"/>
</dbReference>
<evidence type="ECO:0000313" key="7">
    <source>
        <dbReference type="Proteomes" id="UP001205105"/>
    </source>
</evidence>
<feature type="region of interest" description="Disordered" evidence="5">
    <location>
        <begin position="220"/>
        <end position="239"/>
    </location>
</feature>
<evidence type="ECO:0000256" key="1">
    <source>
        <dbReference type="ARBA" id="ARBA00006926"/>
    </source>
</evidence>
<dbReference type="PANTHER" id="PTHR11592">
    <property type="entry name" value="GLUTATHIONE PEROXIDASE"/>
    <property type="match status" value="1"/>
</dbReference>
<name>A0AAD5DMY3_9CHLO</name>
<feature type="region of interest" description="Disordered" evidence="5">
    <location>
        <begin position="248"/>
        <end position="267"/>
    </location>
</feature>
<keyword evidence="2 4" id="KW-0575">Peroxidase</keyword>
<dbReference type="Gene3D" id="3.40.30.10">
    <property type="entry name" value="Glutaredoxin"/>
    <property type="match status" value="1"/>
</dbReference>
<dbReference type="PANTHER" id="PTHR11592:SF78">
    <property type="entry name" value="GLUTATHIONE PEROXIDASE"/>
    <property type="match status" value="1"/>
</dbReference>
<keyword evidence="7" id="KW-1185">Reference proteome</keyword>
<comment type="similarity">
    <text evidence="1 4">Belongs to the glutathione peroxidase family.</text>
</comment>
<dbReference type="EMBL" id="JADXDR010000119">
    <property type="protein sequence ID" value="KAI7838680.1"/>
    <property type="molecule type" value="Genomic_DNA"/>
</dbReference>
<reference evidence="6" key="1">
    <citation type="submission" date="2020-11" db="EMBL/GenBank/DDBJ databases">
        <title>Chlorella ohadii genome sequencing and assembly.</title>
        <authorList>
            <person name="Murik O."/>
            <person name="Treves H."/>
            <person name="Kedem I."/>
            <person name="Shotland Y."/>
            <person name="Kaplan A."/>
        </authorList>
    </citation>
    <scope>NUCLEOTIDE SEQUENCE</scope>
    <source>
        <strain evidence="6">1</strain>
    </source>
</reference>
<dbReference type="Proteomes" id="UP001205105">
    <property type="component" value="Unassembled WGS sequence"/>
</dbReference>
<protein>
    <recommendedName>
        <fullName evidence="4">Glutathione peroxidase</fullName>
    </recommendedName>
</protein>
<comment type="caution">
    <text evidence="6">The sequence shown here is derived from an EMBL/GenBank/DDBJ whole genome shotgun (WGS) entry which is preliminary data.</text>
</comment>
<dbReference type="AlphaFoldDB" id="A0AAD5DMY3"/>
<feature type="compositionally biased region" description="Low complexity" evidence="5">
    <location>
        <begin position="248"/>
        <end position="261"/>
    </location>
</feature>
<evidence type="ECO:0000256" key="5">
    <source>
        <dbReference type="SAM" id="MobiDB-lite"/>
    </source>
</evidence>
<dbReference type="InterPro" id="IPR036249">
    <property type="entry name" value="Thioredoxin-like_sf"/>
</dbReference>
<evidence type="ECO:0000256" key="4">
    <source>
        <dbReference type="RuleBase" id="RU000499"/>
    </source>
</evidence>
<dbReference type="SUPFAM" id="SSF52833">
    <property type="entry name" value="Thioredoxin-like"/>
    <property type="match status" value="1"/>
</dbReference>
<organism evidence="6 7">
    <name type="scientific">Chlorella ohadii</name>
    <dbReference type="NCBI Taxonomy" id="2649997"/>
    <lineage>
        <taxon>Eukaryota</taxon>
        <taxon>Viridiplantae</taxon>
        <taxon>Chlorophyta</taxon>
        <taxon>core chlorophytes</taxon>
        <taxon>Trebouxiophyceae</taxon>
        <taxon>Chlorellales</taxon>
        <taxon>Chlorellaceae</taxon>
        <taxon>Chlorella clade</taxon>
        <taxon>Chlorella</taxon>
    </lineage>
</organism>
<dbReference type="PROSITE" id="PS51355">
    <property type="entry name" value="GLUTATHIONE_PEROXID_3"/>
    <property type="match status" value="1"/>
</dbReference>
<dbReference type="GO" id="GO:0004601">
    <property type="term" value="F:peroxidase activity"/>
    <property type="evidence" value="ECO:0007669"/>
    <property type="project" value="UniProtKB-KW"/>
</dbReference>
<evidence type="ECO:0000256" key="3">
    <source>
        <dbReference type="ARBA" id="ARBA00023002"/>
    </source>
</evidence>
<proteinExistence type="inferred from homology"/>
<evidence type="ECO:0000256" key="2">
    <source>
        <dbReference type="ARBA" id="ARBA00022559"/>
    </source>
</evidence>
<feature type="compositionally biased region" description="Low complexity" evidence="5">
    <location>
        <begin position="227"/>
        <end position="239"/>
    </location>
</feature>
<dbReference type="InterPro" id="IPR000889">
    <property type="entry name" value="Glutathione_peroxidase"/>
</dbReference>